<dbReference type="EMBL" id="BNAD01000008">
    <property type="protein sequence ID" value="GHE18112.1"/>
    <property type="molecule type" value="Genomic_DNA"/>
</dbReference>
<accession>A0ABQ3HN71</accession>
<keyword evidence="2" id="KW-0805">Transcription regulation</keyword>
<evidence type="ECO:0000259" key="6">
    <source>
        <dbReference type="Pfam" id="PF04542"/>
    </source>
</evidence>
<proteinExistence type="inferred from homology"/>
<evidence type="ECO:0000256" key="1">
    <source>
        <dbReference type="ARBA" id="ARBA00010641"/>
    </source>
</evidence>
<comment type="caution">
    <text evidence="8">The sequence shown here is derived from an EMBL/GenBank/DDBJ whole genome shotgun (WGS) entry which is preliminary data.</text>
</comment>
<dbReference type="PANTHER" id="PTHR43133">
    <property type="entry name" value="RNA POLYMERASE ECF-TYPE SIGMA FACTO"/>
    <property type="match status" value="1"/>
</dbReference>
<dbReference type="Gene3D" id="1.10.10.10">
    <property type="entry name" value="Winged helix-like DNA-binding domain superfamily/Winged helix DNA-binding domain"/>
    <property type="match status" value="1"/>
</dbReference>
<dbReference type="SUPFAM" id="SSF88946">
    <property type="entry name" value="Sigma2 domain of RNA polymerase sigma factors"/>
    <property type="match status" value="1"/>
</dbReference>
<dbReference type="Gene3D" id="1.10.1740.10">
    <property type="match status" value="1"/>
</dbReference>
<sequence length="171" mass="19482">MRPDEEERFADFVRAHSAALFRTAYLMTGDYQRAEDVLQESLVRICQRWSRIDQMASPLAYARKVVVNRAASWWRTKSSRETPMVLHHDPAWGGHLDEVVEHQRVWQAVLALPPRQRAVVVLRYYEDLTEAQIAETLGVSPGTVKSHSHAAHRRLVHVLGEPVLPSEGATP</sequence>
<keyword evidence="5" id="KW-0804">Transcription</keyword>
<evidence type="ECO:0000256" key="4">
    <source>
        <dbReference type="ARBA" id="ARBA00023125"/>
    </source>
</evidence>
<evidence type="ECO:0000313" key="8">
    <source>
        <dbReference type="EMBL" id="GHE18112.1"/>
    </source>
</evidence>
<dbReference type="InterPro" id="IPR013249">
    <property type="entry name" value="RNA_pol_sigma70_r4_t2"/>
</dbReference>
<gene>
    <name evidence="8" type="ORF">GCM10011376_27220</name>
</gene>
<dbReference type="InterPro" id="IPR013325">
    <property type="entry name" value="RNA_pol_sigma_r2"/>
</dbReference>
<feature type="domain" description="RNA polymerase sigma-70 region 2" evidence="6">
    <location>
        <begin position="12"/>
        <end position="78"/>
    </location>
</feature>
<organism evidence="8 9">
    <name type="scientific">Nocardioides flavus</name>
    <name type="common">ex Wang et al. 2016</name>
    <dbReference type="NCBI Taxonomy" id="2058780"/>
    <lineage>
        <taxon>Bacteria</taxon>
        <taxon>Bacillati</taxon>
        <taxon>Actinomycetota</taxon>
        <taxon>Actinomycetes</taxon>
        <taxon>Propionibacteriales</taxon>
        <taxon>Nocardioidaceae</taxon>
        <taxon>Nocardioides</taxon>
    </lineage>
</organism>
<keyword evidence="3" id="KW-0731">Sigma factor</keyword>
<keyword evidence="4" id="KW-0238">DNA-binding</keyword>
<dbReference type="SUPFAM" id="SSF88659">
    <property type="entry name" value="Sigma3 and sigma4 domains of RNA polymerase sigma factors"/>
    <property type="match status" value="1"/>
</dbReference>
<dbReference type="PANTHER" id="PTHR43133:SF50">
    <property type="entry name" value="ECF RNA POLYMERASE SIGMA FACTOR SIGM"/>
    <property type="match status" value="1"/>
</dbReference>
<reference evidence="9" key="1">
    <citation type="journal article" date="2019" name="Int. J. Syst. Evol. Microbiol.">
        <title>The Global Catalogue of Microorganisms (GCM) 10K type strain sequencing project: providing services to taxonomists for standard genome sequencing and annotation.</title>
        <authorList>
            <consortium name="The Broad Institute Genomics Platform"/>
            <consortium name="The Broad Institute Genome Sequencing Center for Infectious Disease"/>
            <person name="Wu L."/>
            <person name="Ma J."/>
        </authorList>
    </citation>
    <scope>NUCLEOTIDE SEQUENCE [LARGE SCALE GENOMIC DNA]</scope>
    <source>
        <strain evidence="9">CGMCC 1.12791</strain>
    </source>
</reference>
<dbReference type="RefSeq" id="WP_191280030.1">
    <property type="nucleotide sequence ID" value="NZ_BNAD01000008.1"/>
</dbReference>
<evidence type="ECO:0000256" key="5">
    <source>
        <dbReference type="ARBA" id="ARBA00023163"/>
    </source>
</evidence>
<dbReference type="InterPro" id="IPR007627">
    <property type="entry name" value="RNA_pol_sigma70_r2"/>
</dbReference>
<dbReference type="NCBIfam" id="TIGR02983">
    <property type="entry name" value="SigE-fam_strep"/>
    <property type="match status" value="1"/>
</dbReference>
<dbReference type="Pfam" id="PF04542">
    <property type="entry name" value="Sigma70_r2"/>
    <property type="match status" value="1"/>
</dbReference>
<dbReference type="CDD" id="cd06171">
    <property type="entry name" value="Sigma70_r4"/>
    <property type="match status" value="1"/>
</dbReference>
<evidence type="ECO:0000256" key="3">
    <source>
        <dbReference type="ARBA" id="ARBA00023082"/>
    </source>
</evidence>
<dbReference type="InterPro" id="IPR014325">
    <property type="entry name" value="RNA_pol_sigma-E_actinobac"/>
</dbReference>
<evidence type="ECO:0000259" key="7">
    <source>
        <dbReference type="Pfam" id="PF08281"/>
    </source>
</evidence>
<comment type="similarity">
    <text evidence="1">Belongs to the sigma-70 factor family. ECF subfamily.</text>
</comment>
<dbReference type="InterPro" id="IPR014284">
    <property type="entry name" value="RNA_pol_sigma-70_dom"/>
</dbReference>
<dbReference type="InterPro" id="IPR039425">
    <property type="entry name" value="RNA_pol_sigma-70-like"/>
</dbReference>
<evidence type="ECO:0000313" key="9">
    <source>
        <dbReference type="Proteomes" id="UP000597341"/>
    </source>
</evidence>
<evidence type="ECO:0000256" key="2">
    <source>
        <dbReference type="ARBA" id="ARBA00023015"/>
    </source>
</evidence>
<feature type="domain" description="RNA polymerase sigma factor 70 region 4 type 2" evidence="7">
    <location>
        <begin position="103"/>
        <end position="154"/>
    </location>
</feature>
<name>A0ABQ3HN71_9ACTN</name>
<dbReference type="InterPro" id="IPR036388">
    <property type="entry name" value="WH-like_DNA-bd_sf"/>
</dbReference>
<dbReference type="Proteomes" id="UP000597341">
    <property type="component" value="Unassembled WGS sequence"/>
</dbReference>
<dbReference type="InterPro" id="IPR013324">
    <property type="entry name" value="RNA_pol_sigma_r3/r4-like"/>
</dbReference>
<dbReference type="NCBIfam" id="TIGR02937">
    <property type="entry name" value="sigma70-ECF"/>
    <property type="match status" value="1"/>
</dbReference>
<dbReference type="Pfam" id="PF08281">
    <property type="entry name" value="Sigma70_r4_2"/>
    <property type="match status" value="1"/>
</dbReference>
<keyword evidence="9" id="KW-1185">Reference proteome</keyword>
<protein>
    <submittedName>
        <fullName evidence="8">RNA polymerase</fullName>
    </submittedName>
</protein>